<reference evidence="2 3" key="1">
    <citation type="submission" date="2024-04" db="EMBL/GenBank/DDBJ databases">
        <authorList>
            <person name="Fracassetti M."/>
        </authorList>
    </citation>
    <scope>NUCLEOTIDE SEQUENCE [LARGE SCALE GENOMIC DNA]</scope>
</reference>
<gene>
    <name evidence="2" type="ORF">LTRI10_LOCUS45482</name>
</gene>
<dbReference type="EMBL" id="OZ034821">
    <property type="protein sequence ID" value="CAL1405710.1"/>
    <property type="molecule type" value="Genomic_DNA"/>
</dbReference>
<proteinExistence type="predicted"/>
<evidence type="ECO:0000256" key="1">
    <source>
        <dbReference type="SAM" id="MobiDB-lite"/>
    </source>
</evidence>
<keyword evidence="3" id="KW-1185">Reference proteome</keyword>
<accession>A0AAV2G830</accession>
<feature type="region of interest" description="Disordered" evidence="1">
    <location>
        <begin position="1"/>
        <end position="67"/>
    </location>
</feature>
<sequence>MAANPTLSQRIKSGKIETQTPVVQSPQPPPATARLHQSREREAPPKVGARALVADLEEPTPDSVSPP</sequence>
<dbReference type="Proteomes" id="UP001497516">
    <property type="component" value="Chromosome 8"/>
</dbReference>
<organism evidence="2 3">
    <name type="scientific">Linum trigynum</name>
    <dbReference type="NCBI Taxonomy" id="586398"/>
    <lineage>
        <taxon>Eukaryota</taxon>
        <taxon>Viridiplantae</taxon>
        <taxon>Streptophyta</taxon>
        <taxon>Embryophyta</taxon>
        <taxon>Tracheophyta</taxon>
        <taxon>Spermatophyta</taxon>
        <taxon>Magnoliopsida</taxon>
        <taxon>eudicotyledons</taxon>
        <taxon>Gunneridae</taxon>
        <taxon>Pentapetalae</taxon>
        <taxon>rosids</taxon>
        <taxon>fabids</taxon>
        <taxon>Malpighiales</taxon>
        <taxon>Linaceae</taxon>
        <taxon>Linum</taxon>
    </lineage>
</organism>
<dbReference type="AlphaFoldDB" id="A0AAV2G830"/>
<protein>
    <submittedName>
        <fullName evidence="2">Uncharacterized protein</fullName>
    </submittedName>
</protein>
<feature type="compositionally biased region" description="Polar residues" evidence="1">
    <location>
        <begin position="1"/>
        <end position="11"/>
    </location>
</feature>
<evidence type="ECO:0000313" key="3">
    <source>
        <dbReference type="Proteomes" id="UP001497516"/>
    </source>
</evidence>
<name>A0AAV2G830_9ROSI</name>
<evidence type="ECO:0000313" key="2">
    <source>
        <dbReference type="EMBL" id="CAL1405710.1"/>
    </source>
</evidence>